<dbReference type="GO" id="GO:0016491">
    <property type="term" value="F:oxidoreductase activity"/>
    <property type="evidence" value="ECO:0007669"/>
    <property type="project" value="InterPro"/>
</dbReference>
<dbReference type="Pfam" id="PF08240">
    <property type="entry name" value="ADH_N"/>
    <property type="match status" value="1"/>
</dbReference>
<dbReference type="Pfam" id="PF13602">
    <property type="entry name" value="ADH_zinc_N_2"/>
    <property type="match status" value="1"/>
</dbReference>
<dbReference type="InterPro" id="IPR036291">
    <property type="entry name" value="NAD(P)-bd_dom_sf"/>
</dbReference>
<dbReference type="InterPro" id="IPR020843">
    <property type="entry name" value="ER"/>
</dbReference>
<dbReference type="InterPro" id="IPR013154">
    <property type="entry name" value="ADH-like_N"/>
</dbReference>
<protein>
    <submittedName>
        <fullName evidence="2">Quinone oxidoreductase-like protein At1g23740, chloroplastic</fullName>
    </submittedName>
</protein>
<evidence type="ECO:0000313" key="2">
    <source>
        <dbReference type="EMBL" id="CED92615.1"/>
    </source>
</evidence>
<dbReference type="SUPFAM" id="SSF50129">
    <property type="entry name" value="GroES-like"/>
    <property type="match status" value="1"/>
</dbReference>
<name>A0A1L7REU3_9ACTO</name>
<proteinExistence type="predicted"/>
<evidence type="ECO:0000259" key="1">
    <source>
        <dbReference type="SMART" id="SM00829"/>
    </source>
</evidence>
<dbReference type="Gene3D" id="3.90.180.10">
    <property type="entry name" value="Medium-chain alcohol dehydrogenases, catalytic domain"/>
    <property type="match status" value="1"/>
</dbReference>
<dbReference type="InterPro" id="IPR050700">
    <property type="entry name" value="YIM1/Zinc_Alcohol_DH_Fams"/>
</dbReference>
<feature type="domain" description="Enoyl reductase (ER)" evidence="1">
    <location>
        <begin position="12"/>
        <end position="330"/>
    </location>
</feature>
<dbReference type="InterPro" id="IPR011032">
    <property type="entry name" value="GroES-like_sf"/>
</dbReference>
<reference evidence="2" key="1">
    <citation type="submission" date="2014-07" db="EMBL/GenBank/DDBJ databases">
        <authorList>
            <person name="Zhang J.E."/>
            <person name="Yang H."/>
            <person name="Guo J."/>
            <person name="Deng Z."/>
            <person name="Luo H."/>
            <person name="Luo M."/>
            <person name="Zhao B."/>
        </authorList>
    </citation>
    <scope>NUCLEOTIDE SEQUENCE</scope>
    <source>
        <strain evidence="2">AM4</strain>
    </source>
</reference>
<dbReference type="PANTHER" id="PTHR11695:SF294">
    <property type="entry name" value="RETICULON-4-INTERACTING PROTEIN 1, MITOCHONDRIAL"/>
    <property type="match status" value="1"/>
</dbReference>
<accession>A0A1L7REU3</accession>
<sequence>MKAYALTSYRNGGTLEWLDIPEPAAGPGQVVVEIRAAGLNPLDRMIAAGQFRQLIPYRLPQVLGQELAGVVTEVGPGVEDLAVGDHVFGRPSINRIGTFTQAIAVDAADLAPMPVGLSFAEAASLPLVLLTAAQAFMEKVRVKPGDKVFIQGGTGGLGSVAIQVAKHLGATVATTVSTKNVNLARELDADVVVDYRTQRYEDHVQDYDVVLDTLGKDETLRSMKVLRPGGTMVSVVGAPDPDFAAQLGKPILKPVMWLMGRKVRRAAKQQGAAYKFLFMRADGGRLAQLAPAIEDGSIKPLVGHTFRLDELEQAMELSASGRARPGKIVVEAGE</sequence>
<organism evidence="2">
    <name type="scientific">Actinomyces succiniciruminis</name>
    <dbReference type="NCBI Taxonomy" id="1522002"/>
    <lineage>
        <taxon>Bacteria</taxon>
        <taxon>Bacillati</taxon>
        <taxon>Actinomycetota</taxon>
        <taxon>Actinomycetes</taxon>
        <taxon>Actinomycetales</taxon>
        <taxon>Actinomycetaceae</taxon>
        <taxon>Actinomyces</taxon>
    </lineage>
</organism>
<dbReference type="PANTHER" id="PTHR11695">
    <property type="entry name" value="ALCOHOL DEHYDROGENASE RELATED"/>
    <property type="match status" value="1"/>
</dbReference>
<dbReference type="SMART" id="SM00829">
    <property type="entry name" value="PKS_ER"/>
    <property type="match status" value="1"/>
</dbReference>
<dbReference type="AlphaFoldDB" id="A0A1L7REU3"/>
<dbReference type="CDD" id="cd05289">
    <property type="entry name" value="MDR_like_2"/>
    <property type="match status" value="1"/>
</dbReference>
<dbReference type="Gene3D" id="3.40.50.720">
    <property type="entry name" value="NAD(P)-binding Rossmann-like Domain"/>
    <property type="match status" value="1"/>
</dbReference>
<dbReference type="EMBL" id="LK995542">
    <property type="protein sequence ID" value="CED92615.1"/>
    <property type="molecule type" value="Genomic_DNA"/>
</dbReference>
<dbReference type="SUPFAM" id="SSF51735">
    <property type="entry name" value="NAD(P)-binding Rossmann-fold domains"/>
    <property type="match status" value="1"/>
</dbReference>
<gene>
    <name evidence="2" type="ORF">AAM4_2783</name>
</gene>